<comment type="subcellular location">
    <subcellularLocation>
        <location evidence="3">Cytoplasm</location>
    </subcellularLocation>
    <subcellularLocation>
        <location evidence="2">Nucleus</location>
    </subcellularLocation>
</comment>
<dbReference type="SUPFAM" id="SSF54534">
    <property type="entry name" value="FKBP-like"/>
    <property type="match status" value="1"/>
</dbReference>
<name>A0ABV0P7H4_9TELE</name>
<keyword evidence="5" id="KW-0963">Cytoplasm</keyword>
<evidence type="ECO:0000256" key="9">
    <source>
        <dbReference type="PROSITE-ProRule" id="PRU00339"/>
    </source>
</evidence>
<accession>A0ABV0P7H4</accession>
<dbReference type="Proteomes" id="UP001476798">
    <property type="component" value="Unassembled WGS sequence"/>
</dbReference>
<keyword evidence="6" id="KW-0677">Repeat</keyword>
<evidence type="ECO:0000313" key="12">
    <source>
        <dbReference type="Proteomes" id="UP001476798"/>
    </source>
</evidence>
<dbReference type="Gene3D" id="1.25.40.10">
    <property type="entry name" value="Tetratricopeptide repeat domain"/>
    <property type="match status" value="1"/>
</dbReference>
<dbReference type="Gene3D" id="3.10.50.40">
    <property type="match status" value="1"/>
</dbReference>
<dbReference type="PANTHER" id="PTHR11242:SF2">
    <property type="entry name" value="ARYL-HYDROCARBON-INTERACTING PROTEIN-LIKE 1"/>
    <property type="match status" value="1"/>
</dbReference>
<reference evidence="11 12" key="1">
    <citation type="submission" date="2021-06" db="EMBL/GenBank/DDBJ databases">
        <authorList>
            <person name="Palmer J.M."/>
        </authorList>
    </citation>
    <scope>NUCLEOTIDE SEQUENCE [LARGE SCALE GENOMIC DNA]</scope>
    <source>
        <strain evidence="11 12">GA_2019</strain>
        <tissue evidence="11">Muscle</tissue>
    </source>
</reference>
<keyword evidence="12" id="KW-1185">Reference proteome</keyword>
<keyword evidence="7 9" id="KW-0802">TPR repeat</keyword>
<evidence type="ECO:0000256" key="4">
    <source>
        <dbReference type="ARBA" id="ARBA00015658"/>
    </source>
</evidence>
<dbReference type="Pfam" id="PF23322">
    <property type="entry name" value="PPIase_AIP"/>
    <property type="match status" value="1"/>
</dbReference>
<dbReference type="PROSITE" id="PS50005">
    <property type="entry name" value="TPR"/>
    <property type="match status" value="1"/>
</dbReference>
<evidence type="ECO:0000256" key="8">
    <source>
        <dbReference type="ARBA" id="ARBA00023242"/>
    </source>
</evidence>
<gene>
    <name evidence="11" type="ORF">GOODEAATRI_024543</name>
</gene>
<evidence type="ECO:0000313" key="11">
    <source>
        <dbReference type="EMBL" id="MEQ2179399.1"/>
    </source>
</evidence>
<dbReference type="InterPro" id="IPR056277">
    <property type="entry name" value="PPIase_AIP"/>
</dbReference>
<feature type="domain" description="AIP/AIPL N-terminal FKBP-type PPIase" evidence="10">
    <location>
        <begin position="3"/>
        <end position="114"/>
    </location>
</feature>
<keyword evidence="8" id="KW-0539">Nucleus</keyword>
<proteinExistence type="predicted"/>
<evidence type="ECO:0000256" key="5">
    <source>
        <dbReference type="ARBA" id="ARBA00022490"/>
    </source>
</evidence>
<evidence type="ECO:0000256" key="2">
    <source>
        <dbReference type="ARBA" id="ARBA00004123"/>
    </source>
</evidence>
<organism evidence="11 12">
    <name type="scientific">Goodea atripinnis</name>
    <dbReference type="NCBI Taxonomy" id="208336"/>
    <lineage>
        <taxon>Eukaryota</taxon>
        <taxon>Metazoa</taxon>
        <taxon>Chordata</taxon>
        <taxon>Craniata</taxon>
        <taxon>Vertebrata</taxon>
        <taxon>Euteleostomi</taxon>
        <taxon>Actinopterygii</taxon>
        <taxon>Neopterygii</taxon>
        <taxon>Teleostei</taxon>
        <taxon>Neoteleostei</taxon>
        <taxon>Acanthomorphata</taxon>
        <taxon>Ovalentaria</taxon>
        <taxon>Atherinomorphae</taxon>
        <taxon>Cyprinodontiformes</taxon>
        <taxon>Goodeidae</taxon>
        <taxon>Goodea</taxon>
    </lineage>
</organism>
<dbReference type="InterPro" id="IPR039663">
    <property type="entry name" value="AIP/AIPL1/TTC9"/>
</dbReference>
<comment type="caution">
    <text evidence="11">The sequence shown here is derived from an EMBL/GenBank/DDBJ whole genome shotgun (WGS) entry which is preliminary data.</text>
</comment>
<evidence type="ECO:0000259" key="10">
    <source>
        <dbReference type="Pfam" id="PF23322"/>
    </source>
</evidence>
<dbReference type="InterPro" id="IPR019734">
    <property type="entry name" value="TPR_rpt"/>
</dbReference>
<protein>
    <recommendedName>
        <fullName evidence="4">Aryl-hydrocarbon-interacting protein-like 1</fullName>
    </recommendedName>
</protein>
<sequence>LCDDEHTVIDDSKKVGTPMEIVIGNMFKLDIWETLLSSMRIGEVAEFWCDTIHTGVYPLVSKSMRRIAEGKDPVEWQVHTCGMANMFAYHSLGYDDLDELMKEPKPLYFVLELLRVNLKYFSLQEKAWDVPWLKLEKMANTLTLNYCQCLLRMEEYYEVIEHTTDIINQHPGVAKAFYLRGKAHKEVWNEAEARQDFTRVLDLDPGMKKAVKKELAVLNMRMEEKNQEDRNKYKGMF</sequence>
<dbReference type="PANTHER" id="PTHR11242">
    <property type="entry name" value="ARYL HYDROCARBON RECEPTOR INTERACTING PROTEIN RELATED"/>
    <property type="match status" value="1"/>
</dbReference>
<dbReference type="SUPFAM" id="SSF48452">
    <property type="entry name" value="TPR-like"/>
    <property type="match status" value="1"/>
</dbReference>
<evidence type="ECO:0000256" key="6">
    <source>
        <dbReference type="ARBA" id="ARBA00022737"/>
    </source>
</evidence>
<dbReference type="InterPro" id="IPR011990">
    <property type="entry name" value="TPR-like_helical_dom_sf"/>
</dbReference>
<dbReference type="EMBL" id="JAHRIO010062731">
    <property type="protein sequence ID" value="MEQ2179399.1"/>
    <property type="molecule type" value="Genomic_DNA"/>
</dbReference>
<feature type="non-terminal residue" evidence="11">
    <location>
        <position position="1"/>
    </location>
</feature>
<evidence type="ECO:0000256" key="1">
    <source>
        <dbReference type="ARBA" id="ARBA00002748"/>
    </source>
</evidence>
<evidence type="ECO:0000256" key="7">
    <source>
        <dbReference type="ARBA" id="ARBA00022803"/>
    </source>
</evidence>
<feature type="repeat" description="TPR" evidence="9">
    <location>
        <begin position="174"/>
        <end position="207"/>
    </location>
</feature>
<evidence type="ECO:0000256" key="3">
    <source>
        <dbReference type="ARBA" id="ARBA00004496"/>
    </source>
</evidence>
<comment type="function">
    <text evidence="1">May be important in protein trafficking and/or protein folding and stabilization.</text>
</comment>
<dbReference type="InterPro" id="IPR046357">
    <property type="entry name" value="PPIase_dom_sf"/>
</dbReference>